<gene>
    <name evidence="3" type="ORF">SELMODRAFT_270914</name>
</gene>
<dbReference type="EMBL" id="GL377582">
    <property type="protein sequence ID" value="EFJ27428.1"/>
    <property type="molecule type" value="Genomic_DNA"/>
</dbReference>
<dbReference type="FunCoup" id="D8RKE4">
    <property type="interactions" value="1730"/>
</dbReference>
<dbReference type="OMA" id="DDTVYAC"/>
<evidence type="ECO:0000313" key="4">
    <source>
        <dbReference type="Proteomes" id="UP000001514"/>
    </source>
</evidence>
<dbReference type="InterPro" id="IPR036188">
    <property type="entry name" value="FAD/NAD-bd_sf"/>
</dbReference>
<keyword evidence="1" id="KW-0560">Oxidoreductase</keyword>
<dbReference type="InParanoid" id="D8RKE4"/>
<dbReference type="SUPFAM" id="SSF51905">
    <property type="entry name" value="FAD/NAD(P)-binding domain"/>
    <property type="match status" value="1"/>
</dbReference>
<dbReference type="Proteomes" id="UP000001514">
    <property type="component" value="Unassembled WGS sequence"/>
</dbReference>
<dbReference type="FunFam" id="3.30.9.10:FF:000033">
    <property type="entry name" value="Putative oxidoreductase C1F5.03c"/>
    <property type="match status" value="1"/>
</dbReference>
<dbReference type="Gramene" id="EFJ27428">
    <property type="protein sequence ID" value="EFJ27428"/>
    <property type="gene ID" value="SELMODRAFT_270914"/>
</dbReference>
<reference evidence="3 4" key="1">
    <citation type="journal article" date="2011" name="Science">
        <title>The Selaginella genome identifies genetic changes associated with the evolution of vascular plants.</title>
        <authorList>
            <person name="Banks J.A."/>
            <person name="Nishiyama T."/>
            <person name="Hasebe M."/>
            <person name="Bowman J.L."/>
            <person name="Gribskov M."/>
            <person name="dePamphilis C."/>
            <person name="Albert V.A."/>
            <person name="Aono N."/>
            <person name="Aoyama T."/>
            <person name="Ambrose B.A."/>
            <person name="Ashton N.W."/>
            <person name="Axtell M.J."/>
            <person name="Barker E."/>
            <person name="Barker M.S."/>
            <person name="Bennetzen J.L."/>
            <person name="Bonawitz N.D."/>
            <person name="Chapple C."/>
            <person name="Cheng C."/>
            <person name="Correa L.G."/>
            <person name="Dacre M."/>
            <person name="DeBarry J."/>
            <person name="Dreyer I."/>
            <person name="Elias M."/>
            <person name="Engstrom E.M."/>
            <person name="Estelle M."/>
            <person name="Feng L."/>
            <person name="Finet C."/>
            <person name="Floyd S.K."/>
            <person name="Frommer W.B."/>
            <person name="Fujita T."/>
            <person name="Gramzow L."/>
            <person name="Gutensohn M."/>
            <person name="Harholt J."/>
            <person name="Hattori M."/>
            <person name="Heyl A."/>
            <person name="Hirai T."/>
            <person name="Hiwatashi Y."/>
            <person name="Ishikawa M."/>
            <person name="Iwata M."/>
            <person name="Karol K.G."/>
            <person name="Koehler B."/>
            <person name="Kolukisaoglu U."/>
            <person name="Kubo M."/>
            <person name="Kurata T."/>
            <person name="Lalonde S."/>
            <person name="Li K."/>
            <person name="Li Y."/>
            <person name="Litt A."/>
            <person name="Lyons E."/>
            <person name="Manning G."/>
            <person name="Maruyama T."/>
            <person name="Michael T.P."/>
            <person name="Mikami K."/>
            <person name="Miyazaki S."/>
            <person name="Morinaga S."/>
            <person name="Murata T."/>
            <person name="Mueller-Roeber B."/>
            <person name="Nelson D.R."/>
            <person name="Obara M."/>
            <person name="Oguri Y."/>
            <person name="Olmstead R.G."/>
            <person name="Onodera N."/>
            <person name="Petersen B.L."/>
            <person name="Pils B."/>
            <person name="Prigge M."/>
            <person name="Rensing S.A."/>
            <person name="Riano-Pachon D.M."/>
            <person name="Roberts A.W."/>
            <person name="Sato Y."/>
            <person name="Scheller H.V."/>
            <person name="Schulz B."/>
            <person name="Schulz C."/>
            <person name="Shakirov E.V."/>
            <person name="Shibagaki N."/>
            <person name="Shinohara N."/>
            <person name="Shippen D.E."/>
            <person name="Soerensen I."/>
            <person name="Sotooka R."/>
            <person name="Sugimoto N."/>
            <person name="Sugita M."/>
            <person name="Sumikawa N."/>
            <person name="Tanurdzic M."/>
            <person name="Theissen G."/>
            <person name="Ulvskov P."/>
            <person name="Wakazuki S."/>
            <person name="Weng J.K."/>
            <person name="Willats W.W."/>
            <person name="Wipf D."/>
            <person name="Wolf P.G."/>
            <person name="Yang L."/>
            <person name="Zimmer A.D."/>
            <person name="Zhu Q."/>
            <person name="Mitros T."/>
            <person name="Hellsten U."/>
            <person name="Loque D."/>
            <person name="Otillar R."/>
            <person name="Salamov A."/>
            <person name="Schmutz J."/>
            <person name="Shapiro H."/>
            <person name="Lindquist E."/>
            <person name="Lucas S."/>
            <person name="Rokhsar D."/>
            <person name="Grigoriev I.V."/>
        </authorList>
    </citation>
    <scope>NUCLEOTIDE SEQUENCE [LARGE SCALE GENOMIC DNA]</scope>
</reference>
<dbReference type="Pfam" id="PF01266">
    <property type="entry name" value="DAO"/>
    <property type="match status" value="1"/>
</dbReference>
<dbReference type="OrthoDB" id="498204at2759"/>
<dbReference type="PANTHER" id="PTHR13847:SF150">
    <property type="entry name" value="OXIDOREDUCTASE TDA3-RELATED"/>
    <property type="match status" value="1"/>
</dbReference>
<protein>
    <recommendedName>
        <fullName evidence="2">FAD dependent oxidoreductase domain-containing protein</fullName>
    </recommendedName>
</protein>
<dbReference type="Gene3D" id="3.50.50.60">
    <property type="entry name" value="FAD/NAD(P)-binding domain"/>
    <property type="match status" value="3"/>
</dbReference>
<dbReference type="eggNOG" id="KOG2852">
    <property type="taxonomic scope" value="Eukaryota"/>
</dbReference>
<dbReference type="HOGENOM" id="CLU_007884_14_0_1"/>
<dbReference type="PANTHER" id="PTHR13847">
    <property type="entry name" value="SARCOSINE DEHYDROGENASE-RELATED"/>
    <property type="match status" value="1"/>
</dbReference>
<feature type="domain" description="FAD dependent oxidoreductase" evidence="2">
    <location>
        <begin position="20"/>
        <end position="362"/>
    </location>
</feature>
<keyword evidence="4" id="KW-1185">Reference proteome</keyword>
<dbReference type="KEGG" id="smo:SELMODRAFT_270914"/>
<dbReference type="GO" id="GO:0016491">
    <property type="term" value="F:oxidoreductase activity"/>
    <property type="evidence" value="ECO:0007669"/>
    <property type="project" value="UniProtKB-KW"/>
</dbReference>
<dbReference type="AlphaFoldDB" id="D8RKE4"/>
<dbReference type="FunFam" id="3.50.50.60:FF:000360">
    <property type="entry name" value="FAD-dependent oxidoreductase family protein"/>
    <property type="match status" value="1"/>
</dbReference>
<proteinExistence type="predicted"/>
<evidence type="ECO:0000313" key="3">
    <source>
        <dbReference type="EMBL" id="EFJ27428.1"/>
    </source>
</evidence>
<evidence type="ECO:0000259" key="2">
    <source>
        <dbReference type="Pfam" id="PF01266"/>
    </source>
</evidence>
<evidence type="ECO:0000256" key="1">
    <source>
        <dbReference type="ARBA" id="ARBA00023002"/>
    </source>
</evidence>
<organism evidence="4">
    <name type="scientific">Selaginella moellendorffii</name>
    <name type="common">Spikemoss</name>
    <dbReference type="NCBI Taxonomy" id="88036"/>
    <lineage>
        <taxon>Eukaryota</taxon>
        <taxon>Viridiplantae</taxon>
        <taxon>Streptophyta</taxon>
        <taxon>Embryophyta</taxon>
        <taxon>Tracheophyta</taxon>
        <taxon>Lycopodiopsida</taxon>
        <taxon>Selaginellales</taxon>
        <taxon>Selaginellaceae</taxon>
        <taxon>Selaginella</taxon>
    </lineage>
</organism>
<name>D8RKE4_SELML</name>
<accession>D8RKE4</accession>
<sequence length="392" mass="40847">MAAAICSSGSTGAGSGTSRAVVCGAGVIGSCTAYFLGKRGVKVTVVDSCGVATAASGKAGGFLALDWCDGSPVGNLARASFALHRQLADELGGETNYGYRRLDALSVTVKEPTGTAGAGASASLPSWIDGAIRKSSSIGSQATTAQVHPQLFTRTVMSRAESDFGAEFLKGTVREIRVDPETAQVSGVVVDDKFVEAETVVIALGPWCGKLKLVTDLTSISGLKAHSIILQPREGRDISPHALFLSFTSREGETMDPEVYPRPTGEVYVCGMSEHVELPPDADHVEPKAEAMDMLKRVAGAVSSQLDGCQVKAQQACFLPLSVDGVPLIGKLPHAAGVYLATGHSCWGILNAPATGASLAELIVESHSTTVDLKPFDPARFLTAEKGRRKFL</sequence>
<dbReference type="InterPro" id="IPR006076">
    <property type="entry name" value="FAD-dep_OxRdtase"/>
</dbReference>
<dbReference type="GO" id="GO:0005737">
    <property type="term" value="C:cytoplasm"/>
    <property type="evidence" value="ECO:0000318"/>
    <property type="project" value="GO_Central"/>
</dbReference>
<dbReference type="STRING" id="88036.D8RKE4"/>